<protein>
    <recommendedName>
        <fullName evidence="2">Gcp-like domain-containing protein</fullName>
    </recommendedName>
</protein>
<dbReference type="SUPFAM" id="SSF53067">
    <property type="entry name" value="Actin-like ATPase domain"/>
    <property type="match status" value="2"/>
</dbReference>
<keyword evidence="1" id="KW-0496">Mitochondrion</keyword>
<dbReference type="Proteomes" id="UP000076580">
    <property type="component" value="Chromosome 02"/>
</dbReference>
<comment type="subunit">
    <text evidence="1">Homodimer.</text>
</comment>
<dbReference type="FunCoup" id="A0A151GMN8">
    <property type="interactions" value="374"/>
</dbReference>
<reference evidence="3 4" key="1">
    <citation type="journal article" date="2016" name="Sci. Rep.">
        <title>Insights into Adaptations to a Near-Obligate Nematode Endoparasitic Lifestyle from the Finished Genome of Drechmeria coniospora.</title>
        <authorList>
            <person name="Zhang L."/>
            <person name="Zhou Z."/>
            <person name="Guo Q."/>
            <person name="Fokkens L."/>
            <person name="Miskei M."/>
            <person name="Pocsi I."/>
            <person name="Zhang W."/>
            <person name="Chen M."/>
            <person name="Wang L."/>
            <person name="Sun Y."/>
            <person name="Donzelli B.G."/>
            <person name="Gibson D.M."/>
            <person name="Nelson D.R."/>
            <person name="Luo J.G."/>
            <person name="Rep M."/>
            <person name="Liu H."/>
            <person name="Yang S."/>
            <person name="Wang J."/>
            <person name="Krasnoff S.B."/>
            <person name="Xu Y."/>
            <person name="Molnar I."/>
            <person name="Lin M."/>
        </authorList>
    </citation>
    <scope>NUCLEOTIDE SEQUENCE [LARGE SCALE GENOMIC DNA]</scope>
    <source>
        <strain evidence="3 4">ARSEF 6962</strain>
    </source>
</reference>
<dbReference type="GO" id="GO:0005739">
    <property type="term" value="C:mitochondrion"/>
    <property type="evidence" value="ECO:0007669"/>
    <property type="project" value="UniProtKB-SubCell"/>
</dbReference>
<dbReference type="InterPro" id="IPR022450">
    <property type="entry name" value="TsaD"/>
</dbReference>
<dbReference type="RefSeq" id="XP_040657643.1">
    <property type="nucleotide sequence ID" value="XM_040802610.1"/>
</dbReference>
<comment type="subcellular location">
    <subcellularLocation>
        <location evidence="1">Mitochondrion</location>
    </subcellularLocation>
</comment>
<dbReference type="InterPro" id="IPR043129">
    <property type="entry name" value="ATPase_NBD"/>
</dbReference>
<keyword evidence="1" id="KW-0012">Acyltransferase</keyword>
<evidence type="ECO:0000313" key="3">
    <source>
        <dbReference type="EMBL" id="KYK58291.1"/>
    </source>
</evidence>
<sequence>MLRPACHHIRRRLIHGPRLRTHRSTTAATGPSLVTLAIETSCDDTAVAVLSRCRRTGRASLLFNERISSDNRPFKGVNPAIAVQGHNASLAPLVRRALAFLPDARACDGGNEGGRVLAVGDGECRTNRKMPDFVSVTRGPGIMANLAVGLNMAKGLAVAWDVPLLAVHHMQAHALTPRLVHALGEETARVRTEGEAAAESDVEVDTGAGAETLTSCPEFPFLSLLVSGGHTQLVHSTSLVHHRILANTADIAIGNLLDQTARVILPADVLEASPDVMYGRVLEEFAFPPDLGDVGAQHADFFRPATSRHDEMVDVPSGYSWTVPLPFRNSRKLVFSFSSIYTNVHRIAAANPSMDLAERRALARHTLRAAFQHLVSRLVLALTDVAQPGSSVPAAAHALVVAGGVASNRFLMHVLRSTLVARGFPDLPILAPPVTLCTDNAAMVAWTAVEMYDAGWASDLSVRPIGKWSMDPAVGEGILGVDGWLKQKASFP</sequence>
<keyword evidence="4" id="KW-1185">Reference proteome</keyword>
<dbReference type="GO" id="GO:0061711">
    <property type="term" value="F:tRNA N(6)-L-threonylcarbamoyladenine synthase activity"/>
    <property type="evidence" value="ECO:0007669"/>
    <property type="project" value="UniProtKB-EC"/>
</dbReference>
<name>A0A151GMN8_DRECN</name>
<proteinExistence type="inferred from homology"/>
<evidence type="ECO:0000256" key="1">
    <source>
        <dbReference type="HAMAP-Rule" id="MF_03179"/>
    </source>
</evidence>
<dbReference type="GO" id="GO:0046872">
    <property type="term" value="F:metal ion binding"/>
    <property type="evidence" value="ECO:0007669"/>
    <property type="project" value="UniProtKB-KW"/>
</dbReference>
<accession>A0A151GMN8</accession>
<organism evidence="3 4">
    <name type="scientific">Drechmeria coniospora</name>
    <name type="common">Nematophagous fungus</name>
    <name type="synonym">Meria coniospora</name>
    <dbReference type="NCBI Taxonomy" id="98403"/>
    <lineage>
        <taxon>Eukaryota</taxon>
        <taxon>Fungi</taxon>
        <taxon>Dikarya</taxon>
        <taxon>Ascomycota</taxon>
        <taxon>Pezizomycotina</taxon>
        <taxon>Sordariomycetes</taxon>
        <taxon>Hypocreomycetidae</taxon>
        <taxon>Hypocreales</taxon>
        <taxon>Ophiocordycipitaceae</taxon>
        <taxon>Drechmeria</taxon>
    </lineage>
</organism>
<feature type="domain" description="Gcp-like" evidence="2">
    <location>
        <begin position="127"/>
        <end position="181"/>
    </location>
</feature>
<dbReference type="PROSITE" id="PS01016">
    <property type="entry name" value="GLYCOPROTEASE"/>
    <property type="match status" value="1"/>
</dbReference>
<dbReference type="HAMAP" id="MF_01445">
    <property type="entry name" value="TsaD"/>
    <property type="match status" value="1"/>
</dbReference>
<dbReference type="GeneID" id="63717947"/>
<keyword evidence="1" id="KW-0479">Metal-binding</keyword>
<comment type="cofactor">
    <cofactor evidence="1">
        <name>a divalent metal cation</name>
        <dbReference type="ChEBI" id="CHEBI:60240"/>
    </cofactor>
    <text evidence="1">Binds 1 divalent metal cation per subunit.</text>
</comment>
<dbReference type="InterPro" id="IPR000905">
    <property type="entry name" value="Gcp-like_dom"/>
</dbReference>
<dbReference type="PANTHER" id="PTHR11735">
    <property type="entry name" value="TRNA N6-ADENOSINE THREONYLCARBAMOYLTRANSFERASE"/>
    <property type="match status" value="1"/>
</dbReference>
<dbReference type="EMBL" id="LAYC01000002">
    <property type="protein sequence ID" value="KYK58291.1"/>
    <property type="molecule type" value="Genomic_DNA"/>
</dbReference>
<comment type="catalytic activity">
    <reaction evidence="1">
        <text>L-threonylcarbamoyladenylate + adenosine(37) in tRNA = N(6)-L-threonylcarbamoyladenosine(37) in tRNA + AMP + H(+)</text>
        <dbReference type="Rhea" id="RHEA:37059"/>
        <dbReference type="Rhea" id="RHEA-COMP:10162"/>
        <dbReference type="Rhea" id="RHEA-COMP:10163"/>
        <dbReference type="ChEBI" id="CHEBI:15378"/>
        <dbReference type="ChEBI" id="CHEBI:73682"/>
        <dbReference type="ChEBI" id="CHEBI:74411"/>
        <dbReference type="ChEBI" id="CHEBI:74418"/>
        <dbReference type="ChEBI" id="CHEBI:456215"/>
        <dbReference type="EC" id="2.3.1.234"/>
    </reaction>
</comment>
<dbReference type="AlphaFoldDB" id="A0A151GMN8"/>
<gene>
    <name evidence="3" type="ORF">DCS_05304</name>
</gene>
<keyword evidence="1" id="KW-0808">Transferase</keyword>
<dbReference type="GO" id="GO:0072670">
    <property type="term" value="P:mitochondrial tRNA threonylcarbamoyladenosine modification"/>
    <property type="evidence" value="ECO:0007669"/>
    <property type="project" value="TreeGrafter"/>
</dbReference>
<dbReference type="Pfam" id="PF00814">
    <property type="entry name" value="TsaD"/>
    <property type="match status" value="2"/>
</dbReference>
<dbReference type="Gene3D" id="3.30.420.40">
    <property type="match status" value="2"/>
</dbReference>
<evidence type="ECO:0000313" key="4">
    <source>
        <dbReference type="Proteomes" id="UP000076580"/>
    </source>
</evidence>
<evidence type="ECO:0000259" key="2">
    <source>
        <dbReference type="Pfam" id="PF00814"/>
    </source>
</evidence>
<comment type="caution">
    <text evidence="3">The sequence shown here is derived from an EMBL/GenBank/DDBJ whole genome shotgun (WGS) entry which is preliminary data.</text>
</comment>
<dbReference type="InParanoid" id="A0A151GMN8"/>
<dbReference type="InterPro" id="IPR017860">
    <property type="entry name" value="Peptidase_M22_CS"/>
</dbReference>
<keyword evidence="1" id="KW-0819">tRNA processing</keyword>
<feature type="domain" description="Gcp-like" evidence="2">
    <location>
        <begin position="217"/>
        <end position="446"/>
    </location>
</feature>
<dbReference type="PANTHER" id="PTHR11735:SF6">
    <property type="entry name" value="TRNA N6-ADENOSINE THREONYLCARBAMOYLTRANSFERASE, MITOCHONDRIAL"/>
    <property type="match status" value="1"/>
</dbReference>
<comment type="function">
    <text evidence="1">Required for the formation of a threonylcarbamoyl group on adenosine at position 37 (t(6)A37) in mitochondrial tRNAs that read codons beginning with adenine. Probably involved in the transfer of the threonylcarbamoyl moiety of threonylcarbamoyl-AMP (TC-AMP) to the N6 group of A37. Involved in mitochondrial genome maintenance.</text>
</comment>
<dbReference type="STRING" id="98403.A0A151GMN8"/>
<comment type="similarity">
    <text evidence="1">Belongs to the KAE1 / TsaD family.</text>
</comment>